<accession>S4XZU6</accession>
<dbReference type="STRING" id="1254432.SCE1572_28050"/>
<name>S4XZU6_SORCE</name>
<gene>
    <name evidence="1" type="ORF">SCE1572_28050</name>
</gene>
<protein>
    <submittedName>
        <fullName evidence="1">Uncharacterized protein</fullName>
    </submittedName>
</protein>
<dbReference type="RefSeq" id="WP_020737521.1">
    <property type="nucleotide sequence ID" value="NC_021658.1"/>
</dbReference>
<organism evidence="1 2">
    <name type="scientific">Sorangium cellulosum So0157-2</name>
    <dbReference type="NCBI Taxonomy" id="1254432"/>
    <lineage>
        <taxon>Bacteria</taxon>
        <taxon>Pseudomonadati</taxon>
        <taxon>Myxococcota</taxon>
        <taxon>Polyangia</taxon>
        <taxon>Polyangiales</taxon>
        <taxon>Polyangiaceae</taxon>
        <taxon>Sorangium</taxon>
    </lineage>
</organism>
<dbReference type="PATRIC" id="fig|1254432.3.peg.6347"/>
<dbReference type="eggNOG" id="COG0426">
    <property type="taxonomic scope" value="Bacteria"/>
</dbReference>
<dbReference type="KEGG" id="scu:SCE1572_28050"/>
<dbReference type="EMBL" id="CP003969">
    <property type="protein sequence ID" value="AGP37984.1"/>
    <property type="molecule type" value="Genomic_DNA"/>
</dbReference>
<dbReference type="AlphaFoldDB" id="S4XZU6"/>
<dbReference type="HOGENOM" id="CLU_2556490_0_0_7"/>
<evidence type="ECO:0000313" key="2">
    <source>
        <dbReference type="Proteomes" id="UP000014803"/>
    </source>
</evidence>
<sequence length="82" mass="8756">MADSPSEARVTEVADGIYQLLEPSEAMRRAMDYFAHGPDAPRLLEKLAATAPRLLACMHGRAYEGDGAALLRGLARALDAAT</sequence>
<evidence type="ECO:0000313" key="1">
    <source>
        <dbReference type="EMBL" id="AGP37984.1"/>
    </source>
</evidence>
<reference evidence="1 2" key="1">
    <citation type="journal article" date="2013" name="Sci. Rep.">
        <title>Extraordinary expansion of a Sorangium cellulosum genome from an alkaline milieu.</title>
        <authorList>
            <person name="Han K."/>
            <person name="Li Z.F."/>
            <person name="Peng R."/>
            <person name="Zhu L.P."/>
            <person name="Zhou T."/>
            <person name="Wang L.G."/>
            <person name="Li S.G."/>
            <person name="Zhang X.B."/>
            <person name="Hu W."/>
            <person name="Wu Z.H."/>
            <person name="Qin N."/>
            <person name="Li Y.Z."/>
        </authorList>
    </citation>
    <scope>NUCLEOTIDE SEQUENCE [LARGE SCALE GENOMIC DNA]</scope>
    <source>
        <strain evidence="1 2">So0157-2</strain>
    </source>
</reference>
<dbReference type="Proteomes" id="UP000014803">
    <property type="component" value="Chromosome"/>
</dbReference>
<proteinExistence type="predicted"/>